<reference evidence="1 2" key="1">
    <citation type="submission" date="2017-04" db="EMBL/GenBank/DDBJ databases">
        <authorList>
            <person name="Afonso C.L."/>
            <person name="Miller P.J."/>
            <person name="Scott M.A."/>
            <person name="Spackman E."/>
            <person name="Goraichik I."/>
            <person name="Dimitrov K.M."/>
            <person name="Suarez D.L."/>
            <person name="Swayne D.E."/>
        </authorList>
    </citation>
    <scope>NUCLEOTIDE SEQUENCE [LARGE SCALE GENOMIC DNA]</scope>
    <source>
        <strain evidence="1 2">DSM 12816</strain>
    </source>
</reference>
<dbReference type="Pfam" id="PF15574">
    <property type="entry name" value="Imm48"/>
    <property type="match status" value="1"/>
</dbReference>
<dbReference type="RefSeq" id="WP_084235236.1">
    <property type="nucleotide sequence ID" value="NZ_FWXW01000007.1"/>
</dbReference>
<evidence type="ECO:0000313" key="2">
    <source>
        <dbReference type="Proteomes" id="UP000192790"/>
    </source>
</evidence>
<keyword evidence="2" id="KW-1185">Reference proteome</keyword>
<dbReference type="OrthoDB" id="2224088at2"/>
<evidence type="ECO:0000313" key="1">
    <source>
        <dbReference type="EMBL" id="SMC80239.1"/>
    </source>
</evidence>
<accession>A0A1W2C4V2</accession>
<sequence length="132" mass="15227">MEASKYFEAANYITDKIIRASKMDTAKMNEQEKQMMGAFCFGALNGYSLENRISTVQIQSAMIAILVQKLLYDPSVAAQFFDFLVKCTEKDYHPAMNVIIHRGVEGFYQLEDTNKLRENISDIYKIVKKYDK</sequence>
<protein>
    <submittedName>
        <fullName evidence="1">Immunity protein 48</fullName>
    </submittedName>
</protein>
<dbReference type="InterPro" id="IPR029075">
    <property type="entry name" value="Imm48"/>
</dbReference>
<name>A0A1W2C4V2_9FIRM</name>
<gene>
    <name evidence="1" type="ORF">SAMN02745168_2559</name>
</gene>
<proteinExistence type="predicted"/>
<organism evidence="1 2">
    <name type="scientific">Papillibacter cinnamivorans DSM 12816</name>
    <dbReference type="NCBI Taxonomy" id="1122930"/>
    <lineage>
        <taxon>Bacteria</taxon>
        <taxon>Bacillati</taxon>
        <taxon>Bacillota</taxon>
        <taxon>Clostridia</taxon>
        <taxon>Eubacteriales</taxon>
        <taxon>Oscillospiraceae</taxon>
        <taxon>Papillibacter</taxon>
    </lineage>
</organism>
<dbReference type="Proteomes" id="UP000192790">
    <property type="component" value="Unassembled WGS sequence"/>
</dbReference>
<dbReference type="AlphaFoldDB" id="A0A1W2C4V2"/>
<dbReference type="EMBL" id="FWXW01000007">
    <property type="protein sequence ID" value="SMC80239.1"/>
    <property type="molecule type" value="Genomic_DNA"/>
</dbReference>